<dbReference type="SUPFAM" id="SSF81321">
    <property type="entry name" value="Family A G protein-coupled receptor-like"/>
    <property type="match status" value="1"/>
</dbReference>
<feature type="transmembrane region" description="Helical" evidence="11">
    <location>
        <begin position="269"/>
        <end position="288"/>
    </location>
</feature>
<dbReference type="OMA" id="KCTLPCC"/>
<reference evidence="13" key="2">
    <citation type="submission" date="2025-08" db="UniProtKB">
        <authorList>
            <consortium name="Ensembl"/>
        </authorList>
    </citation>
    <scope>IDENTIFICATION</scope>
    <source>
        <strain evidence="13">Glennie</strain>
    </source>
</reference>
<dbReference type="PRINTS" id="PR01534">
    <property type="entry name" value="VOMERONASL1R"/>
</dbReference>
<evidence type="ECO:0000313" key="14">
    <source>
        <dbReference type="Proteomes" id="UP000002279"/>
    </source>
</evidence>
<dbReference type="InParanoid" id="F7GDH3"/>
<evidence type="ECO:0000259" key="12">
    <source>
        <dbReference type="PROSITE" id="PS50262"/>
    </source>
</evidence>
<feature type="transmembrane region" description="Helical" evidence="11">
    <location>
        <begin position="12"/>
        <end position="33"/>
    </location>
</feature>
<keyword evidence="10 11" id="KW-0807">Transducer</keyword>
<protein>
    <recommendedName>
        <fullName evidence="11">Vomeronasal type-1 receptor</fullName>
    </recommendedName>
</protein>
<sequence length="308" mass="34530">MDASELPYGILFLFQIAFGVSGNLFLLLIYMHVLSTTHQLNPPDLIIAHLALANTMVLLSRGIPDILSSWGWHNFLDDVGCKILLYIYRVARGLAICTTCLLSVFQAVTISPGTSQWAGVKTQFPNFIFPSCLFSWVLNLLFDMTAPMFITGLGNSTNMNSVILKYCSSISIGAVTTLVNAVVLSLRDMFFVGLMSVASGYMVFVLHRHHRQVQHLHGPGCSRRTEPEVRAAKRIIALVTLYVLLYGRNTITLSFLLNMKVNSSLILNSNNFMSFTFSAISPFLIILSDRRVRMFWKRDSHIPNWDPS</sequence>
<dbReference type="GeneTree" id="ENSGT01030000234553"/>
<comment type="similarity">
    <text evidence="2 11">Belongs to the G-protein coupled receptor 1 family.</text>
</comment>
<keyword evidence="4 11" id="KW-0589">Pheromone response</keyword>
<organism evidence="13 14">
    <name type="scientific">Ornithorhynchus anatinus</name>
    <name type="common">Duckbill platypus</name>
    <dbReference type="NCBI Taxonomy" id="9258"/>
    <lineage>
        <taxon>Eukaryota</taxon>
        <taxon>Metazoa</taxon>
        <taxon>Chordata</taxon>
        <taxon>Craniata</taxon>
        <taxon>Vertebrata</taxon>
        <taxon>Euteleostomi</taxon>
        <taxon>Mammalia</taxon>
        <taxon>Monotremata</taxon>
        <taxon>Ornithorhynchidae</taxon>
        <taxon>Ornithorhynchus</taxon>
    </lineage>
</organism>
<comment type="subcellular location">
    <subcellularLocation>
        <location evidence="1 11">Cell membrane</location>
        <topology evidence="1 11">Multi-pass membrane protein</topology>
    </subcellularLocation>
</comment>
<keyword evidence="3 11" id="KW-1003">Cell membrane</keyword>
<keyword evidence="14" id="KW-1185">Reference proteome</keyword>
<dbReference type="GO" id="GO:0016503">
    <property type="term" value="F:pheromone receptor activity"/>
    <property type="evidence" value="ECO:0007669"/>
    <property type="project" value="InterPro"/>
</dbReference>
<evidence type="ECO:0000256" key="1">
    <source>
        <dbReference type="ARBA" id="ARBA00004651"/>
    </source>
</evidence>
<keyword evidence="6 11" id="KW-1133">Transmembrane helix</keyword>
<dbReference type="Ensembl" id="ENSOANT00000002469.3">
    <property type="protein sequence ID" value="ENSOANP00000002468.3"/>
    <property type="gene ID" value="ENSOANG00000041067.1"/>
</dbReference>
<evidence type="ECO:0000256" key="5">
    <source>
        <dbReference type="ARBA" id="ARBA00022692"/>
    </source>
</evidence>
<accession>F7GDH3</accession>
<dbReference type="PANTHER" id="PTHR24062">
    <property type="entry name" value="VOMERONASAL TYPE-1 RECEPTOR"/>
    <property type="match status" value="1"/>
</dbReference>
<dbReference type="GO" id="GO:0005886">
    <property type="term" value="C:plasma membrane"/>
    <property type="evidence" value="ECO:0000318"/>
    <property type="project" value="GO_Central"/>
</dbReference>
<keyword evidence="8 11" id="KW-0472">Membrane</keyword>
<dbReference type="InterPro" id="IPR017452">
    <property type="entry name" value="GPCR_Rhodpsn_7TM"/>
</dbReference>
<feature type="transmembrane region" description="Helical" evidence="11">
    <location>
        <begin position="189"/>
        <end position="206"/>
    </location>
</feature>
<evidence type="ECO:0000313" key="13">
    <source>
        <dbReference type="Ensembl" id="ENSOANP00000002468.3"/>
    </source>
</evidence>
<keyword evidence="5 11" id="KW-0812">Transmembrane</keyword>
<dbReference type="GO" id="GO:0005550">
    <property type="term" value="F:pheromone binding"/>
    <property type="evidence" value="ECO:0000318"/>
    <property type="project" value="GO_Central"/>
</dbReference>
<keyword evidence="9 11" id="KW-0675">Receptor</keyword>
<evidence type="ECO:0000256" key="3">
    <source>
        <dbReference type="ARBA" id="ARBA00022475"/>
    </source>
</evidence>
<evidence type="ECO:0000256" key="4">
    <source>
        <dbReference type="ARBA" id="ARBA00022507"/>
    </source>
</evidence>
<keyword evidence="7 11" id="KW-0297">G-protein coupled receptor</keyword>
<dbReference type="OrthoDB" id="9606139at2759"/>
<dbReference type="GO" id="GO:0019236">
    <property type="term" value="P:response to pheromone"/>
    <property type="evidence" value="ECO:0007669"/>
    <property type="project" value="UniProtKB-KW"/>
</dbReference>
<evidence type="ECO:0000256" key="9">
    <source>
        <dbReference type="ARBA" id="ARBA00023170"/>
    </source>
</evidence>
<evidence type="ECO:0000256" key="11">
    <source>
        <dbReference type="RuleBase" id="RU364061"/>
    </source>
</evidence>
<dbReference type="Bgee" id="ENSOANG00000041067">
    <property type="expression patterns" value="Expressed in testis"/>
</dbReference>
<proteinExistence type="inferred from homology"/>
<evidence type="ECO:0000256" key="2">
    <source>
        <dbReference type="ARBA" id="ARBA00010663"/>
    </source>
</evidence>
<name>F7GDH3_ORNAN</name>
<feature type="transmembrane region" description="Helical" evidence="11">
    <location>
        <begin position="235"/>
        <end position="257"/>
    </location>
</feature>
<dbReference type="InterPro" id="IPR004072">
    <property type="entry name" value="Vmron_rcpt_1"/>
</dbReference>
<dbReference type="FunFam" id="1.20.1070.10:FF:000270">
    <property type="entry name" value="Vomeronasal type-1 receptor"/>
    <property type="match status" value="1"/>
</dbReference>
<dbReference type="Proteomes" id="UP000002279">
    <property type="component" value="Chromosome 15"/>
</dbReference>
<dbReference type="Pfam" id="PF03402">
    <property type="entry name" value="V1R"/>
    <property type="match status" value="1"/>
</dbReference>
<dbReference type="AlphaFoldDB" id="F7GDH3"/>
<evidence type="ECO:0000256" key="6">
    <source>
        <dbReference type="ARBA" id="ARBA00022989"/>
    </source>
</evidence>
<dbReference type="PROSITE" id="PS50262">
    <property type="entry name" value="G_PROTEIN_RECEP_F1_2"/>
    <property type="match status" value="1"/>
</dbReference>
<evidence type="ECO:0000256" key="7">
    <source>
        <dbReference type="ARBA" id="ARBA00023040"/>
    </source>
</evidence>
<feature type="transmembrane region" description="Helical" evidence="11">
    <location>
        <begin position="127"/>
        <end position="150"/>
    </location>
</feature>
<gene>
    <name evidence="13" type="primary">ORNANAV1R3238</name>
</gene>
<feature type="transmembrane region" description="Helical" evidence="11">
    <location>
        <begin position="83"/>
        <end position="107"/>
    </location>
</feature>
<dbReference type="GeneID" id="100073953"/>
<dbReference type="KEGG" id="oaa:100073953"/>
<evidence type="ECO:0000256" key="8">
    <source>
        <dbReference type="ARBA" id="ARBA00023136"/>
    </source>
</evidence>
<dbReference type="RefSeq" id="NP_001240559.1">
    <property type="nucleotide sequence ID" value="NM_001253630.2"/>
</dbReference>
<dbReference type="Gene3D" id="1.20.1070.10">
    <property type="entry name" value="Rhodopsin 7-helix transmembrane proteins"/>
    <property type="match status" value="1"/>
</dbReference>
<dbReference type="GO" id="GO:0007606">
    <property type="term" value="P:sensory perception of chemical stimulus"/>
    <property type="evidence" value="ECO:0007669"/>
    <property type="project" value="UniProtKB-ARBA"/>
</dbReference>
<feature type="domain" description="G-protein coupled receptors family 1 profile" evidence="12">
    <location>
        <begin position="22"/>
        <end position="285"/>
    </location>
</feature>
<reference evidence="13" key="3">
    <citation type="submission" date="2025-09" db="UniProtKB">
        <authorList>
            <consortium name="Ensembl"/>
        </authorList>
    </citation>
    <scope>IDENTIFICATION</scope>
    <source>
        <strain evidence="13">Glennie</strain>
    </source>
</reference>
<dbReference type="CTD" id="100073953"/>
<reference evidence="13 14" key="1">
    <citation type="journal article" date="2008" name="Nature">
        <title>Genome analysis of the platypus reveals unique signatures of evolution.</title>
        <authorList>
            <person name="Warren W.C."/>
            <person name="Hillier L.W."/>
            <person name="Marshall Graves J.A."/>
            <person name="Birney E."/>
            <person name="Ponting C.P."/>
            <person name="Grutzner F."/>
            <person name="Belov K."/>
            <person name="Miller W."/>
            <person name="Clarke L."/>
            <person name="Chinwalla A.T."/>
            <person name="Yang S.P."/>
            <person name="Heger A."/>
            <person name="Locke D.P."/>
            <person name="Miethke P."/>
            <person name="Waters P.D."/>
            <person name="Veyrunes F."/>
            <person name="Fulton L."/>
            <person name="Fulton B."/>
            <person name="Graves T."/>
            <person name="Wallis J."/>
            <person name="Puente X.S."/>
            <person name="Lopez-Otin C."/>
            <person name="Ordonez G.R."/>
            <person name="Eichler E.E."/>
            <person name="Chen L."/>
            <person name="Cheng Z."/>
            <person name="Deakin J.E."/>
            <person name="Alsop A."/>
            <person name="Thompson K."/>
            <person name="Kirby P."/>
            <person name="Papenfuss A.T."/>
            <person name="Wakefield M.J."/>
            <person name="Olender T."/>
            <person name="Lancet D."/>
            <person name="Huttley G.A."/>
            <person name="Smit A.F."/>
            <person name="Pask A."/>
            <person name="Temple-Smith P."/>
            <person name="Batzer M.A."/>
            <person name="Walker J.A."/>
            <person name="Konkel M.K."/>
            <person name="Harris R.S."/>
            <person name="Whittington C.M."/>
            <person name="Wong E.S."/>
            <person name="Gemmell N.J."/>
            <person name="Buschiazzo E."/>
            <person name="Vargas Jentzsch I.M."/>
            <person name="Merkel A."/>
            <person name="Schmitz J."/>
            <person name="Zemann A."/>
            <person name="Churakov G."/>
            <person name="Kriegs J.O."/>
            <person name="Brosius J."/>
            <person name="Murchison E.P."/>
            <person name="Sachidanandam R."/>
            <person name="Smith C."/>
            <person name="Hannon G.J."/>
            <person name="Tsend-Ayush E."/>
            <person name="McMillan D."/>
            <person name="Attenborough R."/>
            <person name="Rens W."/>
            <person name="Ferguson-Smith M."/>
            <person name="Lefevre C.M."/>
            <person name="Sharp J.A."/>
            <person name="Nicholas K.R."/>
            <person name="Ray D.A."/>
            <person name="Kube M."/>
            <person name="Reinhardt R."/>
            <person name="Pringle T.H."/>
            <person name="Taylor J."/>
            <person name="Jones R.C."/>
            <person name="Nixon B."/>
            <person name="Dacheux J.L."/>
            <person name="Niwa H."/>
            <person name="Sekita Y."/>
            <person name="Huang X."/>
            <person name="Stark A."/>
            <person name="Kheradpour P."/>
            <person name="Kellis M."/>
            <person name="Flicek P."/>
            <person name="Chen Y."/>
            <person name="Webber C."/>
            <person name="Hardison R."/>
            <person name="Nelson J."/>
            <person name="Hallsworth-Pepin K."/>
            <person name="Delehaunty K."/>
            <person name="Markovic C."/>
            <person name="Minx P."/>
            <person name="Feng Y."/>
            <person name="Kremitzki C."/>
            <person name="Mitreva M."/>
            <person name="Glasscock J."/>
            <person name="Wylie T."/>
            <person name="Wohldmann P."/>
            <person name="Thiru P."/>
            <person name="Nhan M.N."/>
            <person name="Pohl C.S."/>
            <person name="Smith S.M."/>
            <person name="Hou S."/>
            <person name="Nefedov M."/>
            <person name="de Jong P.J."/>
            <person name="Renfree M.B."/>
            <person name="Mardis E.R."/>
            <person name="Wilson R.K."/>
        </authorList>
    </citation>
    <scope>NUCLEOTIDE SEQUENCE [LARGE SCALE GENOMIC DNA]</scope>
    <source>
        <strain evidence="13 14">Glennie</strain>
    </source>
</reference>
<evidence type="ECO:0000256" key="10">
    <source>
        <dbReference type="ARBA" id="ARBA00023224"/>
    </source>
</evidence>
<feature type="transmembrane region" description="Helical" evidence="11">
    <location>
        <begin position="162"/>
        <end position="183"/>
    </location>
</feature>